<evidence type="ECO:0000313" key="3">
    <source>
        <dbReference type="Proteomes" id="UP000635245"/>
    </source>
</evidence>
<dbReference type="Gene3D" id="1.10.10.2840">
    <property type="entry name" value="PucR C-terminal helix-turn-helix domain"/>
    <property type="match status" value="1"/>
</dbReference>
<dbReference type="AlphaFoldDB" id="A0A934QT44"/>
<organism evidence="2 3">
    <name type="scientific">Prauserella cavernicola</name>
    <dbReference type="NCBI Taxonomy" id="2800127"/>
    <lineage>
        <taxon>Bacteria</taxon>
        <taxon>Bacillati</taxon>
        <taxon>Actinomycetota</taxon>
        <taxon>Actinomycetes</taxon>
        <taxon>Pseudonocardiales</taxon>
        <taxon>Pseudonocardiaceae</taxon>
        <taxon>Prauserella</taxon>
    </lineage>
</organism>
<proteinExistence type="predicted"/>
<feature type="domain" description="PucR C-terminal helix-turn-helix" evidence="1">
    <location>
        <begin position="461"/>
        <end position="516"/>
    </location>
</feature>
<dbReference type="EMBL" id="JAENJH010000003">
    <property type="protein sequence ID" value="MBK1785761.1"/>
    <property type="molecule type" value="Genomic_DNA"/>
</dbReference>
<dbReference type="InterPro" id="IPR042070">
    <property type="entry name" value="PucR_C-HTH_sf"/>
</dbReference>
<sequence length="522" mass="55524">MVSVRSVVDRVGPTLLHALHLPPECAAVADVVIAEPGSPGGLGAGDLVLAVAVADVEAATALVAEAADHDVAAVLFKPPLATKPPVRRAAARAGVGLIEVHAATSWAQLVWLLRTVLDAIADESETLENGDDPAASDLFRLADAVASVVDAPVTIEDTNSRVLAYSARQDITDPARVATIMGRRIPDDVLARFRSRGVFRELSRGRQTIFVPGQKDGTLPRLIVPIRMGGELLGSMWAVVAGPVPDERAAAFADTAPVVALHLLRRRAHADVQRRASAELLRALLRGEVSPRRALAELDLADEPHRVVVVETPGGETLDGEGLRLALLERISQGIGRRPVAAEDEGLLYAVVPDGEGPGTWPEIKAALAEIPSGRRTGELRAAAGGARSLADLARSRAEAEETLGLLRSGVLRGRVVCFDDVWTALALHRAATASGAARVTELGPLGTIREHDSAGGTDYVSTLYEWLRHPGDPRAAASALRIHPNTLRYRMRKLLELVPLDLDDPDVRLALLSQLTTLRWS</sequence>
<name>A0A934QT44_9PSEU</name>
<dbReference type="Pfam" id="PF13556">
    <property type="entry name" value="HTH_30"/>
    <property type="match status" value="1"/>
</dbReference>
<dbReference type="Proteomes" id="UP000635245">
    <property type="component" value="Unassembled WGS sequence"/>
</dbReference>
<keyword evidence="3" id="KW-1185">Reference proteome</keyword>
<dbReference type="InterPro" id="IPR051448">
    <property type="entry name" value="CdaR-like_regulators"/>
</dbReference>
<dbReference type="Gene3D" id="3.30.450.40">
    <property type="match status" value="1"/>
</dbReference>
<dbReference type="PANTHER" id="PTHR33744">
    <property type="entry name" value="CARBOHYDRATE DIACID REGULATOR"/>
    <property type="match status" value="1"/>
</dbReference>
<dbReference type="InterPro" id="IPR029016">
    <property type="entry name" value="GAF-like_dom_sf"/>
</dbReference>
<dbReference type="PANTHER" id="PTHR33744:SF17">
    <property type="entry name" value="CONSERVED PROTEIN"/>
    <property type="match status" value="1"/>
</dbReference>
<dbReference type="InterPro" id="IPR025736">
    <property type="entry name" value="PucR_C-HTH_dom"/>
</dbReference>
<evidence type="ECO:0000313" key="2">
    <source>
        <dbReference type="EMBL" id="MBK1785761.1"/>
    </source>
</evidence>
<dbReference type="RefSeq" id="WP_200318782.1">
    <property type="nucleotide sequence ID" value="NZ_JAENJH010000003.1"/>
</dbReference>
<gene>
    <name evidence="2" type="ORF">JHE00_15625</name>
</gene>
<reference evidence="2" key="1">
    <citation type="submission" date="2020-12" db="EMBL/GenBank/DDBJ databases">
        <title>Prauserella sp. ASG 168, a novel actinomycete isolated from cave rock.</title>
        <authorList>
            <person name="Suriyachadkun C."/>
        </authorList>
    </citation>
    <scope>NUCLEOTIDE SEQUENCE</scope>
    <source>
        <strain evidence="2">ASG 168</strain>
    </source>
</reference>
<protein>
    <submittedName>
        <fullName evidence="2">Helix-turn-helix domain-containing protein</fullName>
    </submittedName>
</protein>
<evidence type="ECO:0000259" key="1">
    <source>
        <dbReference type="Pfam" id="PF13556"/>
    </source>
</evidence>
<accession>A0A934QT44</accession>
<comment type="caution">
    <text evidence="2">The sequence shown here is derived from an EMBL/GenBank/DDBJ whole genome shotgun (WGS) entry which is preliminary data.</text>
</comment>